<name>A0A510E6H0_9CREN</name>
<dbReference type="PIRSF" id="PIRSF017184">
    <property type="entry name" value="Nnr"/>
    <property type="match status" value="1"/>
</dbReference>
<evidence type="ECO:0000256" key="13">
    <source>
        <dbReference type="ARBA" id="ARBA00023268"/>
    </source>
</evidence>
<accession>A0A510E6H0</accession>
<dbReference type="GO" id="GO:0046872">
    <property type="term" value="F:metal ion binding"/>
    <property type="evidence" value="ECO:0007669"/>
    <property type="project" value="UniProtKB-UniRule"/>
</dbReference>
<dbReference type="EMBL" id="AP018930">
    <property type="protein sequence ID" value="BBG28145.1"/>
    <property type="molecule type" value="Genomic_DNA"/>
</dbReference>
<dbReference type="InterPro" id="IPR004443">
    <property type="entry name" value="YjeF_N_dom"/>
</dbReference>
<dbReference type="OrthoDB" id="15148at2157"/>
<evidence type="ECO:0000256" key="1">
    <source>
        <dbReference type="ARBA" id="ARBA00000013"/>
    </source>
</evidence>
<comment type="cofactor">
    <cofactor evidence="17">
        <name>Mg(2+)</name>
        <dbReference type="ChEBI" id="CHEBI:18420"/>
    </cofactor>
</comment>
<evidence type="ECO:0000256" key="18">
    <source>
        <dbReference type="HAMAP-Rule" id="MF_01966"/>
    </source>
</evidence>
<keyword evidence="12 17" id="KW-0456">Lyase</keyword>
<dbReference type="NCBIfam" id="TIGR00197">
    <property type="entry name" value="yjeF_nterm"/>
    <property type="match status" value="1"/>
</dbReference>
<dbReference type="NCBIfam" id="TIGR00196">
    <property type="entry name" value="yjeF_cterm"/>
    <property type="match status" value="1"/>
</dbReference>
<dbReference type="GO" id="GO:0052856">
    <property type="term" value="F:NAD(P)HX epimerase activity"/>
    <property type="evidence" value="ECO:0007669"/>
    <property type="project" value="UniProtKB-UniRule"/>
</dbReference>
<dbReference type="GO" id="GO:0005524">
    <property type="term" value="F:ATP binding"/>
    <property type="evidence" value="ECO:0007669"/>
    <property type="project" value="UniProtKB-UniRule"/>
</dbReference>
<dbReference type="InterPro" id="IPR000631">
    <property type="entry name" value="CARKD"/>
</dbReference>
<dbReference type="PROSITE" id="PS01050">
    <property type="entry name" value="YJEF_C_2"/>
    <property type="match status" value="1"/>
</dbReference>
<dbReference type="Pfam" id="PF03853">
    <property type="entry name" value="YjeF_N"/>
    <property type="match status" value="1"/>
</dbReference>
<comment type="function">
    <text evidence="18">Catalyzes the epimerization of the S- and R-forms of NAD(P)HX, a damaged form of NAD(P)H that is a result of enzymatic or heat-dependent hydration. This is a prerequisite for the S-specific NAD(P)H-hydrate dehydratase to allow the repair of both epimers of NAD(P)HX.</text>
</comment>
<protein>
    <recommendedName>
        <fullName evidence="19">Bifunctional NAD(P)H-hydrate repair enzyme</fullName>
    </recommendedName>
    <alternativeName>
        <fullName evidence="19">Nicotinamide nucleotide repair protein</fullName>
    </alternativeName>
    <domain>
        <recommendedName>
            <fullName evidence="19">ADP-dependent (S)-NAD(P)H-hydrate dehydratase</fullName>
            <ecNumber evidence="19">4.2.1.136</ecNumber>
        </recommendedName>
        <alternativeName>
            <fullName evidence="19">ADP-dependent NAD(P)HX dehydratase</fullName>
        </alternativeName>
    </domain>
    <domain>
        <recommendedName>
            <fullName evidence="19">NAD(P)H-hydrate epimerase</fullName>
            <ecNumber evidence="19">5.1.99.6</ecNumber>
        </recommendedName>
    </domain>
</protein>
<comment type="similarity">
    <text evidence="3 19">In the N-terminal section; belongs to the NnrE/AIBP family.</text>
</comment>
<evidence type="ECO:0000256" key="16">
    <source>
        <dbReference type="ARBA" id="ARBA00049209"/>
    </source>
</evidence>
<dbReference type="KEGG" id="step:IC006_2686"/>
<keyword evidence="8 17" id="KW-0521">NADP</keyword>
<feature type="binding site" evidence="18">
    <location>
        <position position="159"/>
    </location>
    <ligand>
        <name>K(+)</name>
        <dbReference type="ChEBI" id="CHEBI:29103"/>
    </ligand>
</feature>
<dbReference type="InterPro" id="IPR029056">
    <property type="entry name" value="Ribokinase-like"/>
</dbReference>
<evidence type="ECO:0000256" key="15">
    <source>
        <dbReference type="ARBA" id="ARBA00048238"/>
    </source>
</evidence>
<evidence type="ECO:0000313" key="22">
    <source>
        <dbReference type="EMBL" id="BBG25351.1"/>
    </source>
</evidence>
<evidence type="ECO:0000256" key="17">
    <source>
        <dbReference type="HAMAP-Rule" id="MF_01965"/>
    </source>
</evidence>
<evidence type="ECO:0000256" key="12">
    <source>
        <dbReference type="ARBA" id="ARBA00023239"/>
    </source>
</evidence>
<evidence type="ECO:0000256" key="3">
    <source>
        <dbReference type="ARBA" id="ARBA00006001"/>
    </source>
</evidence>
<evidence type="ECO:0000256" key="7">
    <source>
        <dbReference type="ARBA" id="ARBA00022840"/>
    </source>
</evidence>
<evidence type="ECO:0000313" key="23">
    <source>
        <dbReference type="EMBL" id="BBG28145.1"/>
    </source>
</evidence>
<comment type="function">
    <text evidence="17">Catalyzes the dehydration of the S-form of NAD(P)HX at the expense of ADP, which is converted to AMP. Together with NAD(P)HX epimerase, which catalyzes the epimerization of the S- and R-forms, the enzyme allows the repair of both epimers of NAD(P)HX, a damaged form of NAD(P)H that is a result of enzymatic or heat-dependent hydration.</text>
</comment>
<feature type="domain" description="YjeF N-terminal" evidence="21">
    <location>
        <begin position="7"/>
        <end position="207"/>
    </location>
</feature>
<evidence type="ECO:0000313" key="25">
    <source>
        <dbReference type="Proteomes" id="UP000325030"/>
    </source>
</evidence>
<organism evidence="23 25">
    <name type="scientific">Sulfuracidifex tepidarius</name>
    <dbReference type="NCBI Taxonomy" id="1294262"/>
    <lineage>
        <taxon>Archaea</taxon>
        <taxon>Thermoproteota</taxon>
        <taxon>Thermoprotei</taxon>
        <taxon>Sulfolobales</taxon>
        <taxon>Sulfolobaceae</taxon>
        <taxon>Sulfuracidifex</taxon>
    </lineage>
</organism>
<evidence type="ECO:0000256" key="10">
    <source>
        <dbReference type="ARBA" id="ARBA00023027"/>
    </source>
</evidence>
<comment type="similarity">
    <text evidence="4 19">In the C-terminal section; belongs to the NnrD/CARKD family.</text>
</comment>
<dbReference type="InterPro" id="IPR017953">
    <property type="entry name" value="Carbohydrate_kinase_pred_CS"/>
</dbReference>
<comment type="function">
    <text evidence="14 19">Bifunctional enzyme that catalyzes the epimerization of the S- and R-forms of NAD(P)HX and the dehydration of the S-form of NAD(P)HX at the expense of ADP, which is converted to AMP. This allows the repair of both epimers of NAD(P)HX, a damaged form of NAD(P)H that is a result of enzymatic or heat-dependent hydration.</text>
</comment>
<dbReference type="SUPFAM" id="SSF64153">
    <property type="entry name" value="YjeF N-terminal domain-like"/>
    <property type="match status" value="1"/>
</dbReference>
<evidence type="ECO:0000256" key="11">
    <source>
        <dbReference type="ARBA" id="ARBA00023235"/>
    </source>
</evidence>
<gene>
    <name evidence="18" type="primary">nnrE</name>
    <name evidence="17" type="synonym">nnrD</name>
    <name evidence="22" type="ORF">IC006_2686</name>
    <name evidence="23" type="ORF">IC007_2700</name>
</gene>
<dbReference type="HAMAP" id="MF_01965">
    <property type="entry name" value="NADHX_dehydratase"/>
    <property type="match status" value="1"/>
</dbReference>
<dbReference type="Proteomes" id="UP000322983">
    <property type="component" value="Chromosome"/>
</dbReference>
<dbReference type="GO" id="GO:0046496">
    <property type="term" value="P:nicotinamide nucleotide metabolic process"/>
    <property type="evidence" value="ECO:0007669"/>
    <property type="project" value="UniProtKB-UniRule"/>
</dbReference>
<dbReference type="PROSITE" id="PS51383">
    <property type="entry name" value="YJEF_C_3"/>
    <property type="match status" value="1"/>
</dbReference>
<dbReference type="EC" id="5.1.99.6" evidence="19"/>
<dbReference type="SUPFAM" id="SSF53613">
    <property type="entry name" value="Ribokinase-like"/>
    <property type="match status" value="1"/>
</dbReference>
<reference evidence="23 24" key="2">
    <citation type="journal article" date="2020" name="Int. J. Syst. Evol. Microbiol.">
        <title>Sulfuracidifex tepidarius gen. nov., sp. nov. and transfer of Sulfolobus metallicus Huber and Stetter 1992 to the genus Sulfuracidifex as Sulfuracidifex metallicus comb. nov.</title>
        <authorList>
            <person name="Itoh T."/>
            <person name="Miura T."/>
            <person name="Sakai H.D."/>
            <person name="Kato S."/>
            <person name="Ohkuma M."/>
            <person name="Takashina T."/>
        </authorList>
    </citation>
    <scope>NUCLEOTIDE SEQUENCE</scope>
    <source>
        <strain evidence="22 24">IC-006</strain>
        <strain evidence="23">IC-007</strain>
    </source>
</reference>
<keyword evidence="9 18" id="KW-0630">Potassium</keyword>
<comment type="catalytic activity">
    <reaction evidence="16 17 19">
        <text>(6S)-NADPHX + ADP = AMP + phosphate + NADPH + H(+)</text>
        <dbReference type="Rhea" id="RHEA:32235"/>
        <dbReference type="ChEBI" id="CHEBI:15378"/>
        <dbReference type="ChEBI" id="CHEBI:43474"/>
        <dbReference type="ChEBI" id="CHEBI:57783"/>
        <dbReference type="ChEBI" id="CHEBI:64076"/>
        <dbReference type="ChEBI" id="CHEBI:456215"/>
        <dbReference type="ChEBI" id="CHEBI:456216"/>
        <dbReference type="EC" id="4.2.1.136"/>
    </reaction>
</comment>
<comment type="cofactor">
    <cofactor evidence="18 19">
        <name>K(+)</name>
        <dbReference type="ChEBI" id="CHEBI:29103"/>
    </cofactor>
    <text evidence="18 19">Binds 1 potassium ion per subunit.</text>
</comment>
<feature type="binding site" evidence="18">
    <location>
        <begin position="127"/>
        <end position="133"/>
    </location>
    <ligand>
        <name>(6S)-NADPHX</name>
        <dbReference type="ChEBI" id="CHEBI:64076"/>
    </ligand>
</feature>
<dbReference type="Gene3D" id="3.40.50.10260">
    <property type="entry name" value="YjeF N-terminal domain"/>
    <property type="match status" value="1"/>
</dbReference>
<evidence type="ECO:0000256" key="19">
    <source>
        <dbReference type="PIRNR" id="PIRNR017184"/>
    </source>
</evidence>
<dbReference type="RefSeq" id="WP_149528843.1">
    <property type="nucleotide sequence ID" value="NZ_AP018929.1"/>
</dbReference>
<keyword evidence="7 17" id="KW-0067">ATP-binding</keyword>
<feature type="binding site" evidence="17">
    <location>
        <position position="313"/>
    </location>
    <ligand>
        <name>(6S)-NADPHX</name>
        <dbReference type="ChEBI" id="CHEBI:64076"/>
    </ligand>
</feature>
<comment type="catalytic activity">
    <reaction evidence="1 18 19">
        <text>(6R)-NADHX = (6S)-NADHX</text>
        <dbReference type="Rhea" id="RHEA:32215"/>
        <dbReference type="ChEBI" id="CHEBI:64074"/>
        <dbReference type="ChEBI" id="CHEBI:64075"/>
        <dbReference type="EC" id="5.1.99.6"/>
    </reaction>
</comment>
<dbReference type="HAMAP" id="MF_01966">
    <property type="entry name" value="NADHX_epimerase"/>
    <property type="match status" value="1"/>
</dbReference>
<keyword evidence="10 17" id="KW-0520">NAD</keyword>
<evidence type="ECO:0000256" key="14">
    <source>
        <dbReference type="ARBA" id="ARBA00025153"/>
    </source>
</evidence>
<comment type="similarity">
    <text evidence="18">Belongs to the NnrE/AIBP family.</text>
</comment>
<dbReference type="GO" id="GO:0110051">
    <property type="term" value="P:metabolite repair"/>
    <property type="evidence" value="ECO:0007669"/>
    <property type="project" value="TreeGrafter"/>
</dbReference>
<evidence type="ECO:0000256" key="4">
    <source>
        <dbReference type="ARBA" id="ARBA00009524"/>
    </source>
</evidence>
<accession>A0A510DYR3</accession>
<feature type="binding site" evidence="17">
    <location>
        <position position="362"/>
    </location>
    <ligand>
        <name>(6S)-NADPHX</name>
        <dbReference type="ChEBI" id="CHEBI:64076"/>
    </ligand>
</feature>
<dbReference type="STRING" id="1294262.GCA_001316085_03050"/>
<keyword evidence="11 18" id="KW-0413">Isomerase</keyword>
<dbReference type="EMBL" id="AP018929">
    <property type="protein sequence ID" value="BBG25351.1"/>
    <property type="molecule type" value="Genomic_DNA"/>
</dbReference>
<evidence type="ECO:0000259" key="21">
    <source>
        <dbReference type="PROSITE" id="PS51385"/>
    </source>
</evidence>
<keyword evidence="13" id="KW-0511">Multifunctional enzyme</keyword>
<comment type="caution">
    <text evidence="17">Lacks conserved residue(s) required for the propagation of feature annotation.</text>
</comment>
<evidence type="ECO:0000313" key="24">
    <source>
        <dbReference type="Proteomes" id="UP000322983"/>
    </source>
</evidence>
<dbReference type="CDD" id="cd01171">
    <property type="entry name" value="YXKO-related"/>
    <property type="match status" value="1"/>
</dbReference>
<dbReference type="EC" id="4.2.1.136" evidence="19"/>
<proteinExistence type="inferred from homology"/>
<keyword evidence="24" id="KW-1185">Reference proteome</keyword>
<keyword evidence="5 18" id="KW-0479">Metal-binding</keyword>
<feature type="domain" description="YjeF C-terminal" evidence="20">
    <location>
        <begin position="210"/>
        <end position="486"/>
    </location>
</feature>
<evidence type="ECO:0000259" key="20">
    <source>
        <dbReference type="PROSITE" id="PS51383"/>
    </source>
</evidence>
<evidence type="ECO:0000256" key="8">
    <source>
        <dbReference type="ARBA" id="ARBA00022857"/>
    </source>
</evidence>
<feature type="binding site" evidence="18">
    <location>
        <position position="156"/>
    </location>
    <ligand>
        <name>(6S)-NADPHX</name>
        <dbReference type="ChEBI" id="CHEBI:64076"/>
    </ligand>
</feature>
<feature type="binding site" evidence="17">
    <location>
        <position position="427"/>
    </location>
    <ligand>
        <name>AMP</name>
        <dbReference type="ChEBI" id="CHEBI:456215"/>
    </ligand>
</feature>
<dbReference type="Gene3D" id="3.40.1190.20">
    <property type="match status" value="1"/>
</dbReference>
<comment type="catalytic activity">
    <reaction evidence="2 18 19">
        <text>(6R)-NADPHX = (6S)-NADPHX</text>
        <dbReference type="Rhea" id="RHEA:32227"/>
        <dbReference type="ChEBI" id="CHEBI:64076"/>
        <dbReference type="ChEBI" id="CHEBI:64077"/>
        <dbReference type="EC" id="5.1.99.6"/>
    </reaction>
</comment>
<dbReference type="Pfam" id="PF01256">
    <property type="entry name" value="Carb_kinase"/>
    <property type="match status" value="1"/>
</dbReference>
<comment type="similarity">
    <text evidence="17">Belongs to the NnrD/CARKD family.</text>
</comment>
<dbReference type="PANTHER" id="PTHR12592">
    <property type="entry name" value="ATP-DEPENDENT (S)-NAD(P)H-HYDRATE DEHYDRATASE FAMILY MEMBER"/>
    <property type="match status" value="1"/>
</dbReference>
<feature type="binding site" evidence="17">
    <location>
        <position position="245"/>
    </location>
    <ligand>
        <name>(6S)-NADPHX</name>
        <dbReference type="ChEBI" id="CHEBI:64076"/>
    </ligand>
</feature>
<evidence type="ECO:0000256" key="5">
    <source>
        <dbReference type="ARBA" id="ARBA00022723"/>
    </source>
</evidence>
<sequence>MISSKEMRVLEINSEALGVPTLLLMENAGSSVVDEIEKKFGGLKGKRIVVFAGHGGKGGDGLVVARRSAEAGAKVKAILLGENKHKDALVNLRAIMEMDFSVEVVQIKQESEIETEKADVLIDAMLGTGLKGEVREPFRTAIKKFNESEGFKVCIDLPSGYDADRGKVGDSSVNCDLVVTFHDVKKGISDLKNVTVRKIGIPPEASIYVGPGDALLNLPRRDPKSKKGDNGKVLVIGGSHSFSGAPYFSAMASAKAGADLVYVAVPESISRVIAERSPDLIVVSVKGNDFSSSNMDEVIPWIKRADAVVMGPGMGISPETQEFSRQMIEKLKEMKKRVVLDADALKAAKDMSLNYNFVITPHAGEFEIFSGVKPSSEFNERISQVMNVASERNTNVLLKGFVDIVSDGERFRLNKTGNPGMTVGGTGDVLTGIIGTLMARKVDSFTSACLGAFLNGLAGAIQYQKLGEHLRASDVIEAIPEAMNDPIGSFQKKVYTRIL</sequence>
<dbReference type="InterPro" id="IPR030677">
    <property type="entry name" value="Nnr"/>
</dbReference>
<evidence type="ECO:0000256" key="2">
    <source>
        <dbReference type="ARBA" id="ARBA00000909"/>
    </source>
</evidence>
<comment type="subunit">
    <text evidence="17">Homotetramer.</text>
</comment>
<evidence type="ECO:0000256" key="6">
    <source>
        <dbReference type="ARBA" id="ARBA00022741"/>
    </source>
</evidence>
<comment type="catalytic activity">
    <reaction evidence="15 17 19">
        <text>(6S)-NADHX + ADP = AMP + phosphate + NADH + H(+)</text>
        <dbReference type="Rhea" id="RHEA:32223"/>
        <dbReference type="ChEBI" id="CHEBI:15378"/>
        <dbReference type="ChEBI" id="CHEBI:43474"/>
        <dbReference type="ChEBI" id="CHEBI:57945"/>
        <dbReference type="ChEBI" id="CHEBI:64074"/>
        <dbReference type="ChEBI" id="CHEBI:456215"/>
        <dbReference type="ChEBI" id="CHEBI:456216"/>
        <dbReference type="EC" id="4.2.1.136"/>
    </reaction>
</comment>
<feature type="binding site" evidence="18">
    <location>
        <position position="123"/>
    </location>
    <ligand>
        <name>K(+)</name>
        <dbReference type="ChEBI" id="CHEBI:29103"/>
    </ligand>
</feature>
<dbReference type="GeneID" id="41718970"/>
<feature type="binding site" evidence="17">
    <location>
        <position position="428"/>
    </location>
    <ligand>
        <name>(6S)-NADPHX</name>
        <dbReference type="ChEBI" id="CHEBI:64076"/>
    </ligand>
</feature>
<dbReference type="InterPro" id="IPR036652">
    <property type="entry name" value="YjeF_N_dom_sf"/>
</dbReference>
<keyword evidence="6 17" id="KW-0547">Nucleotide-binding</keyword>
<dbReference type="Proteomes" id="UP000325030">
    <property type="component" value="Chromosome"/>
</dbReference>
<dbReference type="PROSITE" id="PS51385">
    <property type="entry name" value="YJEF_N"/>
    <property type="match status" value="1"/>
</dbReference>
<dbReference type="AlphaFoldDB" id="A0A510E6H0"/>
<dbReference type="GO" id="GO:0052855">
    <property type="term" value="F:ADP-dependent NAD(P)H-hydrate dehydratase activity"/>
    <property type="evidence" value="ECO:0007669"/>
    <property type="project" value="UniProtKB-UniRule"/>
</dbReference>
<reference evidence="25" key="1">
    <citation type="submission" date="2018-09" db="EMBL/GenBank/DDBJ databases">
        <title>Complete Genome Sequencing of Sulfolobus sp. JCM 16834.</title>
        <authorList>
            <person name="Kato S."/>
            <person name="Itoh T."/>
            <person name="Ohkuma M."/>
        </authorList>
    </citation>
    <scope>NUCLEOTIDE SEQUENCE [LARGE SCALE GENOMIC DNA]</scope>
    <source>
        <strain evidence="25">IC-007</strain>
    </source>
</reference>
<dbReference type="PANTHER" id="PTHR12592:SF0">
    <property type="entry name" value="ATP-DEPENDENT (S)-NAD(P)H-HYDRATE DEHYDRATASE"/>
    <property type="match status" value="1"/>
</dbReference>
<evidence type="ECO:0000256" key="9">
    <source>
        <dbReference type="ARBA" id="ARBA00022958"/>
    </source>
</evidence>